<accession>A0A6A6PXS5</accession>
<feature type="region of interest" description="Disordered" evidence="2">
    <location>
        <begin position="361"/>
        <end position="390"/>
    </location>
</feature>
<feature type="compositionally biased region" description="Polar residues" evidence="2">
    <location>
        <begin position="416"/>
        <end position="437"/>
    </location>
</feature>
<feature type="region of interest" description="Disordered" evidence="2">
    <location>
        <begin position="485"/>
        <end position="555"/>
    </location>
</feature>
<dbReference type="Proteomes" id="UP000799767">
    <property type="component" value="Unassembled WGS sequence"/>
</dbReference>
<dbReference type="RefSeq" id="XP_033591411.1">
    <property type="nucleotide sequence ID" value="XM_033736681.1"/>
</dbReference>
<protein>
    <submittedName>
        <fullName evidence="3">Uncharacterized protein</fullName>
    </submittedName>
</protein>
<evidence type="ECO:0000313" key="3">
    <source>
        <dbReference type="EMBL" id="KAF2484842.1"/>
    </source>
</evidence>
<dbReference type="GeneID" id="54477683"/>
<keyword evidence="4" id="KW-1185">Reference proteome</keyword>
<evidence type="ECO:0000256" key="1">
    <source>
        <dbReference type="SAM" id="Coils"/>
    </source>
</evidence>
<dbReference type="AlphaFoldDB" id="A0A6A6PXS5"/>
<feature type="region of interest" description="Disordered" evidence="2">
    <location>
        <begin position="204"/>
        <end position="227"/>
    </location>
</feature>
<evidence type="ECO:0000256" key="2">
    <source>
        <dbReference type="SAM" id="MobiDB-lite"/>
    </source>
</evidence>
<dbReference type="EMBL" id="MU001633">
    <property type="protein sequence ID" value="KAF2484842.1"/>
    <property type="molecule type" value="Genomic_DNA"/>
</dbReference>
<feature type="coiled-coil region" evidence="1">
    <location>
        <begin position="26"/>
        <end position="74"/>
    </location>
</feature>
<evidence type="ECO:0000313" key="4">
    <source>
        <dbReference type="Proteomes" id="UP000799767"/>
    </source>
</evidence>
<proteinExistence type="predicted"/>
<sequence>MSHALQQFMHQMSALNDALRRAKFDVARLDAGVGEAQERLAQAQQQVYEYCAARNQAAQRMHAIEQEITDLTNEFTAASGPPRAAVGLTTTAQTPIGIPNATQAPFGYANTTQAPIGHIKASQPPTGLPNASHAPTSLANFAQVLPPPPYTPRQASTAGLVQQASTTVRANMPRPTNSLPRPPLQARDMALAQMVVAQKANATLPSNHTPAKPPASKPANADDTAPQRLNDFYPTVVKIKGMWMEIRCRYCSANAYGSPDTFFIGLHGVLRHVRLTHKVSDAGGLVHCTARPVSMRDIALMSGAPPMAAKDSRIEMCLGSPDCKTCSKHSTGNQSTPQLPALPPIGNFAPTIATSQRNLSVAGSPATPITTQPSVSESQDHASDDKTIVVSSKKKPIASFTLPKPIAPATRPFDTINITNGAESSPGPNRSSSNVFEHSTFDDDEEMESPKQPSCRSFSLAQIDKVSTARKDSVYDEFKAIEKNAKNLSVRLKPRAKRRKYTESPNSHSSLGDHAGDEYHEDDDEDEKDDDDDDVEDGDDSSDDVPLSQLRKRKH</sequence>
<feature type="compositionally biased region" description="Basic and acidic residues" evidence="2">
    <location>
        <begin position="378"/>
        <end position="387"/>
    </location>
</feature>
<gene>
    <name evidence="3" type="ORF">BDY17DRAFT_321741</name>
</gene>
<organism evidence="3 4">
    <name type="scientific">Neohortaea acidophila</name>
    <dbReference type="NCBI Taxonomy" id="245834"/>
    <lineage>
        <taxon>Eukaryota</taxon>
        <taxon>Fungi</taxon>
        <taxon>Dikarya</taxon>
        <taxon>Ascomycota</taxon>
        <taxon>Pezizomycotina</taxon>
        <taxon>Dothideomycetes</taxon>
        <taxon>Dothideomycetidae</taxon>
        <taxon>Mycosphaerellales</taxon>
        <taxon>Teratosphaeriaceae</taxon>
        <taxon>Neohortaea</taxon>
    </lineage>
</organism>
<feature type="compositionally biased region" description="Polar residues" evidence="2">
    <location>
        <begin position="361"/>
        <end position="377"/>
    </location>
</feature>
<reference evidence="3" key="1">
    <citation type="journal article" date="2020" name="Stud. Mycol.">
        <title>101 Dothideomycetes genomes: a test case for predicting lifestyles and emergence of pathogens.</title>
        <authorList>
            <person name="Haridas S."/>
            <person name="Albert R."/>
            <person name="Binder M."/>
            <person name="Bloem J."/>
            <person name="Labutti K."/>
            <person name="Salamov A."/>
            <person name="Andreopoulos B."/>
            <person name="Baker S."/>
            <person name="Barry K."/>
            <person name="Bills G."/>
            <person name="Bluhm B."/>
            <person name="Cannon C."/>
            <person name="Castanera R."/>
            <person name="Culley D."/>
            <person name="Daum C."/>
            <person name="Ezra D."/>
            <person name="Gonzalez J."/>
            <person name="Henrissat B."/>
            <person name="Kuo A."/>
            <person name="Liang C."/>
            <person name="Lipzen A."/>
            <person name="Lutzoni F."/>
            <person name="Magnuson J."/>
            <person name="Mondo S."/>
            <person name="Nolan M."/>
            <person name="Ohm R."/>
            <person name="Pangilinan J."/>
            <person name="Park H.-J."/>
            <person name="Ramirez L."/>
            <person name="Alfaro M."/>
            <person name="Sun H."/>
            <person name="Tritt A."/>
            <person name="Yoshinaga Y."/>
            <person name="Zwiers L.-H."/>
            <person name="Turgeon B."/>
            <person name="Goodwin S."/>
            <person name="Spatafora J."/>
            <person name="Crous P."/>
            <person name="Grigoriev I."/>
        </authorList>
    </citation>
    <scope>NUCLEOTIDE SEQUENCE</scope>
    <source>
        <strain evidence="3">CBS 113389</strain>
    </source>
</reference>
<keyword evidence="1" id="KW-0175">Coiled coil</keyword>
<feature type="region of interest" description="Disordered" evidence="2">
    <location>
        <begin position="411"/>
        <end position="456"/>
    </location>
</feature>
<feature type="compositionally biased region" description="Acidic residues" evidence="2">
    <location>
        <begin position="519"/>
        <end position="543"/>
    </location>
</feature>
<name>A0A6A6PXS5_9PEZI</name>